<feature type="chain" id="PRO_5047516865" description="40-residue YVTN family beta-propeller repeat-containing protein" evidence="1">
    <location>
        <begin position="28"/>
        <end position="362"/>
    </location>
</feature>
<dbReference type="InterPro" id="IPR051200">
    <property type="entry name" value="Host-pathogen_enzymatic-act"/>
</dbReference>
<name>A0ABP8IWL1_9BACT</name>
<comment type="caution">
    <text evidence="2">The sequence shown here is derived from an EMBL/GenBank/DDBJ whole genome shotgun (WGS) entry which is preliminary data.</text>
</comment>
<dbReference type="EMBL" id="BAABHA010000002">
    <property type="protein sequence ID" value="GAA4377379.1"/>
    <property type="molecule type" value="Genomic_DNA"/>
</dbReference>
<keyword evidence="1" id="KW-0732">Signal</keyword>
<gene>
    <name evidence="2" type="ORF">GCM10023186_12340</name>
</gene>
<dbReference type="InterPro" id="IPR015943">
    <property type="entry name" value="WD40/YVTN_repeat-like_dom_sf"/>
</dbReference>
<reference evidence="3" key="1">
    <citation type="journal article" date="2019" name="Int. J. Syst. Evol. Microbiol.">
        <title>The Global Catalogue of Microorganisms (GCM) 10K type strain sequencing project: providing services to taxonomists for standard genome sequencing and annotation.</title>
        <authorList>
            <consortium name="The Broad Institute Genomics Platform"/>
            <consortium name="The Broad Institute Genome Sequencing Center for Infectious Disease"/>
            <person name="Wu L."/>
            <person name="Ma J."/>
        </authorList>
    </citation>
    <scope>NUCLEOTIDE SEQUENCE [LARGE SCALE GENOMIC DNA]</scope>
    <source>
        <strain evidence="3">JCM 17924</strain>
    </source>
</reference>
<dbReference type="Proteomes" id="UP001500454">
    <property type="component" value="Unassembled WGS sequence"/>
</dbReference>
<keyword evidence="3" id="KW-1185">Reference proteome</keyword>
<evidence type="ECO:0008006" key="4">
    <source>
        <dbReference type="Google" id="ProtNLM"/>
    </source>
</evidence>
<protein>
    <recommendedName>
        <fullName evidence="4">40-residue YVTN family beta-propeller repeat-containing protein</fullName>
    </recommendedName>
</protein>
<dbReference type="PANTHER" id="PTHR47197:SF3">
    <property type="entry name" value="DIHYDRO-HEME D1 DEHYDROGENASE"/>
    <property type="match status" value="1"/>
</dbReference>
<dbReference type="InterPro" id="IPR031815">
    <property type="entry name" value="DUF5074"/>
</dbReference>
<evidence type="ECO:0000256" key="1">
    <source>
        <dbReference type="SAM" id="SignalP"/>
    </source>
</evidence>
<dbReference type="InterPro" id="IPR011044">
    <property type="entry name" value="Quino_amine_DH_bsu"/>
</dbReference>
<proteinExistence type="predicted"/>
<evidence type="ECO:0000313" key="2">
    <source>
        <dbReference type="EMBL" id="GAA4377379.1"/>
    </source>
</evidence>
<evidence type="ECO:0000313" key="3">
    <source>
        <dbReference type="Proteomes" id="UP001500454"/>
    </source>
</evidence>
<dbReference type="Pfam" id="PF16819">
    <property type="entry name" value="DUF5074"/>
    <property type="match status" value="1"/>
</dbReference>
<feature type="signal peptide" evidence="1">
    <location>
        <begin position="1"/>
        <end position="27"/>
    </location>
</feature>
<sequence>MYSMYKRTLFSRAAVAGLLPLSAFFLASCDPDKDKITPVVGSDSVFVVNEGRFLSANASISVFQPASKTVTSKDIFQAANNRALGDVAQSMAVANNRGYIVVNNSKKVEVVTLPDFRSAGVITKLRFPRYFAAEGNRGYITQTRAYDGGPGQVIVVDLATNRAVDSINVGVQPERILISSGKAYVANNGENTISIIDLATKAESKVVVGDSPNSLAIDRNGRLWVLCGGKVAYLPDYSVDYGNTTPGSLVDFMPNAPTAQNRRTFASNRSVPNRLQRNGNGEQLYFTFLNGVYRMNIGDAALPTAPIIRRRLTGLGVDPKDNSIYGGTGLFTADGKIIRYNADGAAQDSAIVGIGPNGFAFL</sequence>
<dbReference type="PANTHER" id="PTHR47197">
    <property type="entry name" value="PROTEIN NIRF"/>
    <property type="match status" value="1"/>
</dbReference>
<accession>A0ABP8IWL1</accession>
<dbReference type="Gene3D" id="2.130.10.10">
    <property type="entry name" value="YVTN repeat-like/Quinoprotein amine dehydrogenase"/>
    <property type="match status" value="1"/>
</dbReference>
<dbReference type="PROSITE" id="PS51257">
    <property type="entry name" value="PROKAR_LIPOPROTEIN"/>
    <property type="match status" value="1"/>
</dbReference>
<organism evidence="2 3">
    <name type="scientific">Hymenobacter koreensis</name>
    <dbReference type="NCBI Taxonomy" id="1084523"/>
    <lineage>
        <taxon>Bacteria</taxon>
        <taxon>Pseudomonadati</taxon>
        <taxon>Bacteroidota</taxon>
        <taxon>Cytophagia</taxon>
        <taxon>Cytophagales</taxon>
        <taxon>Hymenobacteraceae</taxon>
        <taxon>Hymenobacter</taxon>
    </lineage>
</organism>
<dbReference type="SUPFAM" id="SSF50969">
    <property type="entry name" value="YVTN repeat-like/Quinoprotein amine dehydrogenase"/>
    <property type="match status" value="1"/>
</dbReference>